<keyword evidence="8 11" id="KW-0238">DNA-binding</keyword>
<evidence type="ECO:0000256" key="7">
    <source>
        <dbReference type="ARBA" id="ARBA00022908"/>
    </source>
</evidence>
<evidence type="ECO:0000259" key="13">
    <source>
        <dbReference type="PROSITE" id="PS51900"/>
    </source>
</evidence>
<keyword evidence="6" id="KW-0159">Chromosome partition</keyword>
<keyword evidence="4" id="KW-0963">Cytoplasm</keyword>
<dbReference type="GO" id="GO:0003677">
    <property type="term" value="F:DNA binding"/>
    <property type="evidence" value="ECO:0007669"/>
    <property type="project" value="UniProtKB-UniRule"/>
</dbReference>
<dbReference type="RefSeq" id="WP_154695437.1">
    <property type="nucleotide sequence ID" value="NZ_LFPA01000179.1"/>
</dbReference>
<dbReference type="PANTHER" id="PTHR30349:SF77">
    <property type="entry name" value="TYROSINE RECOMBINASE XERC"/>
    <property type="match status" value="1"/>
</dbReference>
<dbReference type="InterPro" id="IPR044068">
    <property type="entry name" value="CB"/>
</dbReference>
<dbReference type="PANTHER" id="PTHR30349">
    <property type="entry name" value="PHAGE INTEGRASE-RELATED"/>
    <property type="match status" value="1"/>
</dbReference>
<evidence type="ECO:0000256" key="11">
    <source>
        <dbReference type="PROSITE-ProRule" id="PRU01248"/>
    </source>
</evidence>
<dbReference type="GO" id="GO:0015074">
    <property type="term" value="P:DNA integration"/>
    <property type="evidence" value="ECO:0007669"/>
    <property type="project" value="UniProtKB-KW"/>
</dbReference>
<keyword evidence="7" id="KW-0229">DNA integration</keyword>
<dbReference type="InterPro" id="IPR011010">
    <property type="entry name" value="DNA_brk_join_enz"/>
</dbReference>
<dbReference type="GO" id="GO:0051301">
    <property type="term" value="P:cell division"/>
    <property type="evidence" value="ECO:0007669"/>
    <property type="project" value="UniProtKB-KW"/>
</dbReference>
<dbReference type="SUPFAM" id="SSF56349">
    <property type="entry name" value="DNA breaking-rejoining enzymes"/>
    <property type="match status" value="1"/>
</dbReference>
<keyword evidence="9" id="KW-0233">DNA recombination</keyword>
<dbReference type="InterPro" id="IPR010998">
    <property type="entry name" value="Integrase_recombinase_N"/>
</dbReference>
<evidence type="ECO:0000256" key="10">
    <source>
        <dbReference type="ARBA" id="ARBA00023306"/>
    </source>
</evidence>
<dbReference type="InterPro" id="IPR013762">
    <property type="entry name" value="Integrase-like_cat_sf"/>
</dbReference>
<dbReference type="EMBL" id="SWOV01000009">
    <property type="protein sequence ID" value="NFF87286.1"/>
    <property type="molecule type" value="Genomic_DNA"/>
</dbReference>
<comment type="function">
    <text evidence="1">Site-specific tyrosine recombinase, which acts by catalyzing the cutting and rejoining of the recombining DNA molecules.</text>
</comment>
<evidence type="ECO:0000256" key="9">
    <source>
        <dbReference type="ARBA" id="ARBA00023172"/>
    </source>
</evidence>
<dbReference type="PROSITE" id="PS51898">
    <property type="entry name" value="TYR_RECOMBINASE"/>
    <property type="match status" value="1"/>
</dbReference>
<feature type="domain" description="Core-binding (CB)" evidence="13">
    <location>
        <begin position="4"/>
        <end position="105"/>
    </location>
</feature>
<accession>A0A6M0V379</accession>
<evidence type="ECO:0000256" key="1">
    <source>
        <dbReference type="ARBA" id="ARBA00003283"/>
    </source>
</evidence>
<evidence type="ECO:0000256" key="4">
    <source>
        <dbReference type="ARBA" id="ARBA00022490"/>
    </source>
</evidence>
<protein>
    <submittedName>
        <fullName evidence="14">Tyrosine recombinase XerC</fullName>
    </submittedName>
</protein>
<dbReference type="Pfam" id="PF02899">
    <property type="entry name" value="Phage_int_SAM_1"/>
    <property type="match status" value="1"/>
</dbReference>
<dbReference type="InterPro" id="IPR002104">
    <property type="entry name" value="Integrase_catalytic"/>
</dbReference>
<dbReference type="AlphaFoldDB" id="A0A6M0V379"/>
<evidence type="ECO:0000313" key="15">
    <source>
        <dbReference type="Proteomes" id="UP000476820"/>
    </source>
</evidence>
<reference evidence="14 15" key="1">
    <citation type="submission" date="2019-04" db="EMBL/GenBank/DDBJ databases">
        <title>Genome sequencing of Clostridium botulinum Groups I-IV and Clostridium butyricum.</title>
        <authorList>
            <person name="Brunt J."/>
            <person name="Van Vliet A.H.M."/>
            <person name="Stringer S.C."/>
            <person name="Carter A.T."/>
            <person name="Peck M.W."/>
        </authorList>
    </citation>
    <scope>NUCLEOTIDE SEQUENCE [LARGE SCALE GENOMIC DNA]</scope>
    <source>
        <strain evidence="14 15">1605</strain>
    </source>
</reference>
<evidence type="ECO:0000256" key="2">
    <source>
        <dbReference type="ARBA" id="ARBA00004496"/>
    </source>
</evidence>
<dbReference type="GO" id="GO:0005737">
    <property type="term" value="C:cytoplasm"/>
    <property type="evidence" value="ECO:0007669"/>
    <property type="project" value="UniProtKB-SubCell"/>
</dbReference>
<evidence type="ECO:0000256" key="8">
    <source>
        <dbReference type="ARBA" id="ARBA00023125"/>
    </source>
</evidence>
<organism evidence="14 15">
    <name type="scientific">Clostridium botulinum</name>
    <dbReference type="NCBI Taxonomy" id="1491"/>
    <lineage>
        <taxon>Bacteria</taxon>
        <taxon>Bacillati</taxon>
        <taxon>Bacillota</taxon>
        <taxon>Clostridia</taxon>
        <taxon>Eubacteriales</taxon>
        <taxon>Clostridiaceae</taxon>
        <taxon>Clostridium</taxon>
    </lineage>
</organism>
<dbReference type="Proteomes" id="UP000476820">
    <property type="component" value="Unassembled WGS sequence"/>
</dbReference>
<dbReference type="InterPro" id="IPR050090">
    <property type="entry name" value="Tyrosine_recombinase_XerCD"/>
</dbReference>
<keyword evidence="10" id="KW-0131">Cell cycle</keyword>
<keyword evidence="5" id="KW-0132">Cell division</keyword>
<dbReference type="GO" id="GO:0006310">
    <property type="term" value="P:DNA recombination"/>
    <property type="evidence" value="ECO:0007669"/>
    <property type="project" value="UniProtKB-KW"/>
</dbReference>
<gene>
    <name evidence="14" type="ORF">FC774_05285</name>
</gene>
<dbReference type="Pfam" id="PF00589">
    <property type="entry name" value="Phage_integrase"/>
    <property type="match status" value="1"/>
</dbReference>
<name>A0A6M0V379_CLOBO</name>
<feature type="domain" description="Tyr recombinase" evidence="12">
    <location>
        <begin position="127"/>
        <end position="303"/>
    </location>
</feature>
<evidence type="ECO:0000313" key="14">
    <source>
        <dbReference type="EMBL" id="NFF87286.1"/>
    </source>
</evidence>
<dbReference type="GO" id="GO:0007059">
    <property type="term" value="P:chromosome segregation"/>
    <property type="evidence" value="ECO:0007669"/>
    <property type="project" value="UniProtKB-KW"/>
</dbReference>
<comment type="subcellular location">
    <subcellularLocation>
        <location evidence="2">Cytoplasm</location>
    </subcellularLocation>
</comment>
<comment type="similarity">
    <text evidence="3">Belongs to the 'phage' integrase family.</text>
</comment>
<comment type="caution">
    <text evidence="14">The sequence shown here is derived from an EMBL/GenBank/DDBJ whole genome shotgun (WGS) entry which is preliminary data.</text>
</comment>
<proteinExistence type="inferred from homology"/>
<evidence type="ECO:0000259" key="12">
    <source>
        <dbReference type="PROSITE" id="PS51898"/>
    </source>
</evidence>
<evidence type="ECO:0000256" key="5">
    <source>
        <dbReference type="ARBA" id="ARBA00022618"/>
    </source>
</evidence>
<evidence type="ECO:0000256" key="6">
    <source>
        <dbReference type="ARBA" id="ARBA00022829"/>
    </source>
</evidence>
<dbReference type="PROSITE" id="PS51900">
    <property type="entry name" value="CB"/>
    <property type="match status" value="1"/>
</dbReference>
<dbReference type="Gene3D" id="1.10.150.130">
    <property type="match status" value="1"/>
</dbReference>
<dbReference type="InterPro" id="IPR004107">
    <property type="entry name" value="Integrase_SAM-like_N"/>
</dbReference>
<evidence type="ECO:0000256" key="3">
    <source>
        <dbReference type="ARBA" id="ARBA00008857"/>
    </source>
</evidence>
<sequence length="313" mass="36436">MMKKHIPKILKNYLEYLSTIQERSDSTVEGYKLDLIMLFKFLKNENNIGNDSYIDISEIDEDFIRNIKLEDLYSFMAFTKNNKSNNAFTRARKVASIKSFFKYCQSKIKILDENISLDLETPKLPKKQVAYLSLEQSEKLLKSITGRNKERDFCIITLFLNCGLRLNELCNIKLEDIRDDILVVRGKGDKDRTIYLNESCIVAIKEYVLKRRNVNNTYLFISERGKQICKRSVQTIVKNNIKAAGLDPNKYSTHKLRHTSATLLYKYGKVDIRSLQKILGHENISTTTIYTHVDDEDIRNAIRSNPLNKKNIL</sequence>
<dbReference type="Gene3D" id="1.10.443.10">
    <property type="entry name" value="Intergrase catalytic core"/>
    <property type="match status" value="1"/>
</dbReference>